<dbReference type="KEGG" id="aja:AJAP_25325"/>
<proteinExistence type="predicted"/>
<organism evidence="2 3">
    <name type="scientific">Amycolatopsis japonica</name>
    <dbReference type="NCBI Taxonomy" id="208439"/>
    <lineage>
        <taxon>Bacteria</taxon>
        <taxon>Bacillati</taxon>
        <taxon>Actinomycetota</taxon>
        <taxon>Actinomycetes</taxon>
        <taxon>Pseudonocardiales</taxon>
        <taxon>Pseudonocardiaceae</taxon>
        <taxon>Amycolatopsis</taxon>
        <taxon>Amycolatopsis japonica group</taxon>
    </lineage>
</organism>
<dbReference type="Proteomes" id="UP000028492">
    <property type="component" value="Chromosome"/>
</dbReference>
<dbReference type="STRING" id="208439.AJAP_25325"/>
<gene>
    <name evidence="2" type="ORF">AJAP_25325</name>
</gene>
<accession>A0A075UY35</accession>
<dbReference type="HOGENOM" id="CLU_170848_0_0_11"/>
<evidence type="ECO:0000313" key="3">
    <source>
        <dbReference type="Proteomes" id="UP000028492"/>
    </source>
</evidence>
<protein>
    <submittedName>
        <fullName evidence="2">Uncharacterized protein</fullName>
    </submittedName>
</protein>
<dbReference type="EMBL" id="CP008953">
    <property type="protein sequence ID" value="AIG77913.1"/>
    <property type="molecule type" value="Genomic_DNA"/>
</dbReference>
<keyword evidence="3" id="KW-1185">Reference proteome</keyword>
<evidence type="ECO:0000256" key="1">
    <source>
        <dbReference type="SAM" id="MobiDB-lite"/>
    </source>
</evidence>
<feature type="region of interest" description="Disordered" evidence="1">
    <location>
        <begin position="62"/>
        <end position="84"/>
    </location>
</feature>
<reference evidence="2 3" key="1">
    <citation type="journal article" date="2014" name="J. Biotechnol.">
        <title>Complete genome sequence of the actinobacterium Amycolatopsis japonica MG417-CF17(T) (=DSM 44213T) producing (S,S)-N,N'-ethylenediaminedisuccinic acid.</title>
        <authorList>
            <person name="Stegmann E."/>
            <person name="Albersmeier A."/>
            <person name="Spohn M."/>
            <person name="Gert H."/>
            <person name="Weber T."/>
            <person name="Wohlleben W."/>
            <person name="Kalinowski J."/>
            <person name="Ruckert C."/>
        </authorList>
    </citation>
    <scope>NUCLEOTIDE SEQUENCE [LARGE SCALE GENOMIC DNA]</scope>
    <source>
        <strain evidence="3">MG417-CF17 (DSM 44213)</strain>
    </source>
</reference>
<evidence type="ECO:0000313" key="2">
    <source>
        <dbReference type="EMBL" id="AIG77913.1"/>
    </source>
</evidence>
<dbReference type="AlphaFoldDB" id="A0A075UY35"/>
<sequence>MSPGGVAPVETGFTGGVRPALVSAGARSVAGESVDPVREDVGLGPDEVVSDGASVVADGAGGGAGINAEGRVGAPKSAAVRRIP</sequence>
<name>A0A075UY35_9PSEU</name>
<feature type="region of interest" description="Disordered" evidence="1">
    <location>
        <begin position="26"/>
        <end position="46"/>
    </location>
</feature>